<dbReference type="SMART" id="SM00320">
    <property type="entry name" value="WD40"/>
    <property type="match status" value="2"/>
</dbReference>
<evidence type="ECO:0000256" key="2">
    <source>
        <dbReference type="ARBA" id="ARBA00022448"/>
    </source>
</evidence>
<dbReference type="InterPro" id="IPR001680">
    <property type="entry name" value="WD40_rpt"/>
</dbReference>
<evidence type="ECO:0000256" key="4">
    <source>
        <dbReference type="ARBA" id="ARBA00022692"/>
    </source>
</evidence>
<dbReference type="PANTHER" id="PTHR23284:SF0">
    <property type="entry name" value="PROLACTIN REGULATORY ELEMENT-BINDING PROTEIN"/>
    <property type="match status" value="1"/>
</dbReference>
<sequence length="243" mass="27268">MIAIQAHKGDIDDLDVSPNGKLCISVGHDCGVHIWNTLTGEKLRTLSIPEKIDDGFRVRSVRFTSLGSINTIFLATYNQIRLSKKAVSYAALWAFNHERSICRPILTISTLSVSDCGKFFAIGTMDGSVGIYDTHDLKPLYFSHKTHNIFVTGIDFLPRKTFDFGPLFGDNSRQRCIYPGIASEYRAAIISLSADQTVQFHSVPYSKPNSLTDFLLKLSFITLLLYYIIWEIWIFFVGDGLVA</sequence>
<feature type="repeat" description="WD" evidence="11">
    <location>
        <begin position="4"/>
        <end position="45"/>
    </location>
</feature>
<evidence type="ECO:0000256" key="7">
    <source>
        <dbReference type="ARBA" id="ARBA00022892"/>
    </source>
</evidence>
<evidence type="ECO:0000256" key="6">
    <source>
        <dbReference type="ARBA" id="ARBA00022824"/>
    </source>
</evidence>
<keyword evidence="2" id="KW-0813">Transport</keyword>
<evidence type="ECO:0000256" key="3">
    <source>
        <dbReference type="ARBA" id="ARBA00022574"/>
    </source>
</evidence>
<keyword evidence="14" id="KW-1185">Reference proteome</keyword>
<dbReference type="Proteomes" id="UP000276776">
    <property type="component" value="Unassembled WGS sequence"/>
</dbReference>
<dbReference type="GO" id="GO:0015031">
    <property type="term" value="P:protein transport"/>
    <property type="evidence" value="ECO:0007669"/>
    <property type="project" value="UniProtKB-KW"/>
</dbReference>
<evidence type="ECO:0000256" key="1">
    <source>
        <dbReference type="ARBA" id="ARBA00004389"/>
    </source>
</evidence>
<dbReference type="EMBL" id="UYYF01005044">
    <property type="protein sequence ID" value="VDN07976.1"/>
    <property type="molecule type" value="Genomic_DNA"/>
</dbReference>
<keyword evidence="9 12" id="KW-1133">Transmembrane helix</keyword>
<keyword evidence="5" id="KW-0677">Repeat</keyword>
<dbReference type="OrthoDB" id="2013972at2759"/>
<organism evidence="13 14">
    <name type="scientific">Thelazia callipaeda</name>
    <name type="common">Oriental eyeworm</name>
    <name type="synonym">Parasitic nematode</name>
    <dbReference type="NCBI Taxonomy" id="103827"/>
    <lineage>
        <taxon>Eukaryota</taxon>
        <taxon>Metazoa</taxon>
        <taxon>Ecdysozoa</taxon>
        <taxon>Nematoda</taxon>
        <taxon>Chromadorea</taxon>
        <taxon>Rhabditida</taxon>
        <taxon>Spirurina</taxon>
        <taxon>Spiruromorpha</taxon>
        <taxon>Thelazioidea</taxon>
        <taxon>Thelaziidae</taxon>
        <taxon>Thelazia</taxon>
    </lineage>
</organism>
<keyword evidence="10 12" id="KW-0472">Membrane</keyword>
<dbReference type="GO" id="GO:0003400">
    <property type="term" value="P:regulation of COPII vesicle coating"/>
    <property type="evidence" value="ECO:0007669"/>
    <property type="project" value="TreeGrafter"/>
</dbReference>
<gene>
    <name evidence="13" type="ORF">TCLT_LOCUS10292</name>
</gene>
<feature type="transmembrane region" description="Helical" evidence="12">
    <location>
        <begin position="214"/>
        <end position="236"/>
    </location>
</feature>
<accession>A0A3P7NR63</accession>
<keyword evidence="3 11" id="KW-0853">WD repeat</keyword>
<evidence type="ECO:0000313" key="14">
    <source>
        <dbReference type="Proteomes" id="UP000276776"/>
    </source>
</evidence>
<dbReference type="InterPro" id="IPR045260">
    <property type="entry name" value="Sec12-like"/>
</dbReference>
<protein>
    <submittedName>
        <fullName evidence="13">Uncharacterized protein</fullName>
    </submittedName>
</protein>
<dbReference type="STRING" id="103827.A0A3P7NR63"/>
<dbReference type="PROSITE" id="PS50294">
    <property type="entry name" value="WD_REPEATS_REGION"/>
    <property type="match status" value="1"/>
</dbReference>
<keyword evidence="6" id="KW-0256">Endoplasmic reticulum</keyword>
<comment type="subcellular location">
    <subcellularLocation>
        <location evidence="1">Endoplasmic reticulum membrane</location>
        <topology evidence="1">Single-pass membrane protein</topology>
    </subcellularLocation>
</comment>
<keyword evidence="8" id="KW-0653">Protein transport</keyword>
<dbReference type="AlphaFoldDB" id="A0A3P7NR63"/>
<evidence type="ECO:0000256" key="10">
    <source>
        <dbReference type="ARBA" id="ARBA00023136"/>
    </source>
</evidence>
<dbReference type="GO" id="GO:0005789">
    <property type="term" value="C:endoplasmic reticulum membrane"/>
    <property type="evidence" value="ECO:0007669"/>
    <property type="project" value="UniProtKB-SubCell"/>
</dbReference>
<reference evidence="13 14" key="1">
    <citation type="submission" date="2018-11" db="EMBL/GenBank/DDBJ databases">
        <authorList>
            <consortium name="Pathogen Informatics"/>
        </authorList>
    </citation>
    <scope>NUCLEOTIDE SEQUENCE [LARGE SCALE GENOMIC DNA]</scope>
</reference>
<dbReference type="SUPFAM" id="SSF50978">
    <property type="entry name" value="WD40 repeat-like"/>
    <property type="match status" value="1"/>
</dbReference>
<dbReference type="PROSITE" id="PS50082">
    <property type="entry name" value="WD_REPEATS_2"/>
    <property type="match status" value="1"/>
</dbReference>
<dbReference type="PANTHER" id="PTHR23284">
    <property type="entry name" value="PROLACTIN REGULATORY ELEMENT BINDING PROTEIN"/>
    <property type="match status" value="1"/>
</dbReference>
<dbReference type="Gene3D" id="2.130.10.10">
    <property type="entry name" value="YVTN repeat-like/Quinoprotein amine dehydrogenase"/>
    <property type="match status" value="1"/>
</dbReference>
<evidence type="ECO:0000256" key="12">
    <source>
        <dbReference type="SAM" id="Phobius"/>
    </source>
</evidence>
<evidence type="ECO:0000256" key="5">
    <source>
        <dbReference type="ARBA" id="ARBA00022737"/>
    </source>
</evidence>
<dbReference type="GO" id="GO:0006888">
    <property type="term" value="P:endoplasmic reticulum to Golgi vesicle-mediated transport"/>
    <property type="evidence" value="ECO:0007669"/>
    <property type="project" value="TreeGrafter"/>
</dbReference>
<keyword evidence="7" id="KW-0931">ER-Golgi transport</keyword>
<dbReference type="GO" id="GO:0005085">
    <property type="term" value="F:guanyl-nucleotide exchange factor activity"/>
    <property type="evidence" value="ECO:0007669"/>
    <property type="project" value="InterPro"/>
</dbReference>
<dbReference type="Pfam" id="PF00400">
    <property type="entry name" value="WD40"/>
    <property type="match status" value="2"/>
</dbReference>
<keyword evidence="4 12" id="KW-0812">Transmembrane</keyword>
<dbReference type="InterPro" id="IPR015943">
    <property type="entry name" value="WD40/YVTN_repeat-like_dom_sf"/>
</dbReference>
<evidence type="ECO:0000256" key="8">
    <source>
        <dbReference type="ARBA" id="ARBA00022927"/>
    </source>
</evidence>
<proteinExistence type="predicted"/>
<evidence type="ECO:0000256" key="9">
    <source>
        <dbReference type="ARBA" id="ARBA00022989"/>
    </source>
</evidence>
<evidence type="ECO:0000313" key="13">
    <source>
        <dbReference type="EMBL" id="VDN07976.1"/>
    </source>
</evidence>
<dbReference type="InterPro" id="IPR036322">
    <property type="entry name" value="WD40_repeat_dom_sf"/>
</dbReference>
<evidence type="ECO:0000256" key="11">
    <source>
        <dbReference type="PROSITE-ProRule" id="PRU00221"/>
    </source>
</evidence>
<name>A0A3P7NR63_THECL</name>